<gene>
    <name evidence="2" type="ORF">DSM01_1406</name>
    <name evidence="3" type="ORF">SAMN04487999_2130</name>
</gene>
<dbReference type="InterPro" id="IPR029058">
    <property type="entry name" value="AB_hydrolase_fold"/>
</dbReference>
<dbReference type="PANTHER" id="PTHR43798">
    <property type="entry name" value="MONOACYLGLYCEROL LIPASE"/>
    <property type="match status" value="1"/>
</dbReference>
<accession>A0A1M5YMJ6</accession>
<dbReference type="SUPFAM" id="SSF53474">
    <property type="entry name" value="alpha/beta-Hydrolases"/>
    <property type="match status" value="1"/>
</dbReference>
<dbReference type="AlphaFoldDB" id="A0A1M5YMJ6"/>
<evidence type="ECO:0000313" key="4">
    <source>
        <dbReference type="Proteomes" id="UP000184240"/>
    </source>
</evidence>
<dbReference type="OrthoDB" id="252464at2"/>
<dbReference type="InterPro" id="IPR050266">
    <property type="entry name" value="AB_hydrolase_sf"/>
</dbReference>
<reference evidence="2 5" key="3">
    <citation type="submission" date="2018-07" db="EMBL/GenBank/DDBJ databases">
        <title>Leeuwenhoekiella genomics.</title>
        <authorList>
            <person name="Tahon G."/>
            <person name="Willems A."/>
        </authorList>
    </citation>
    <scope>NUCLEOTIDE SEQUENCE [LARGE SCALE GENOMIC DNA]</scope>
    <source>
        <strain evidence="2 5">LMG 24856</strain>
    </source>
</reference>
<dbReference type="RefSeq" id="WP_072982925.1">
    <property type="nucleotide sequence ID" value="NZ_FQXT01000004.1"/>
</dbReference>
<protein>
    <submittedName>
        <fullName evidence="3">Pimeloyl-ACP methyl ester carboxylesterase</fullName>
    </submittedName>
</protein>
<dbReference type="Proteomes" id="UP000184240">
    <property type="component" value="Unassembled WGS sequence"/>
</dbReference>
<dbReference type="PRINTS" id="PR00111">
    <property type="entry name" value="ABHYDROLASE"/>
</dbReference>
<evidence type="ECO:0000259" key="1">
    <source>
        <dbReference type="Pfam" id="PF00561"/>
    </source>
</evidence>
<reference evidence="3" key="1">
    <citation type="submission" date="2016-11" db="EMBL/GenBank/DDBJ databases">
        <authorList>
            <person name="Jaros S."/>
            <person name="Januszkiewicz K."/>
            <person name="Wedrychowicz H."/>
        </authorList>
    </citation>
    <scope>NUCLEOTIDE SEQUENCE [LARGE SCALE GENOMIC DNA]</scope>
    <source>
        <strain evidence="3">DSM 19859</strain>
    </source>
</reference>
<evidence type="ECO:0000313" key="3">
    <source>
        <dbReference type="EMBL" id="SHI13034.1"/>
    </source>
</evidence>
<organism evidence="3 4">
    <name type="scientific">Leeuwenhoekiella palythoae</name>
    <dbReference type="NCBI Taxonomy" id="573501"/>
    <lineage>
        <taxon>Bacteria</taxon>
        <taxon>Pseudomonadati</taxon>
        <taxon>Bacteroidota</taxon>
        <taxon>Flavobacteriia</taxon>
        <taxon>Flavobacteriales</taxon>
        <taxon>Flavobacteriaceae</taxon>
        <taxon>Leeuwenhoekiella</taxon>
    </lineage>
</organism>
<dbReference type="Pfam" id="PF00561">
    <property type="entry name" value="Abhydrolase_1"/>
    <property type="match status" value="1"/>
</dbReference>
<name>A0A1M5YMJ6_9FLAO</name>
<dbReference type="STRING" id="573501.SAMN04487999_2130"/>
<dbReference type="Gene3D" id="3.40.50.1820">
    <property type="entry name" value="alpha/beta hydrolase"/>
    <property type="match status" value="1"/>
</dbReference>
<dbReference type="EMBL" id="QOVN01000003">
    <property type="protein sequence ID" value="RXG29308.1"/>
    <property type="molecule type" value="Genomic_DNA"/>
</dbReference>
<dbReference type="Proteomes" id="UP000290037">
    <property type="component" value="Unassembled WGS sequence"/>
</dbReference>
<evidence type="ECO:0000313" key="5">
    <source>
        <dbReference type="Proteomes" id="UP000290037"/>
    </source>
</evidence>
<keyword evidence="5" id="KW-1185">Reference proteome</keyword>
<evidence type="ECO:0000313" key="2">
    <source>
        <dbReference type="EMBL" id="RXG29308.1"/>
    </source>
</evidence>
<dbReference type="InterPro" id="IPR000073">
    <property type="entry name" value="AB_hydrolase_1"/>
</dbReference>
<dbReference type="EMBL" id="FQXT01000004">
    <property type="protein sequence ID" value="SHI13034.1"/>
    <property type="molecule type" value="Genomic_DNA"/>
</dbReference>
<sequence length="254" mass="28625">MPNIIENTLFYEEFGNGPAMLLLHGFLENRKMWMPFVPELSKKHRLVLIDLPGHGKSDVLKGAQNLVLMAAEIKKLVDHLQLKDLKFVGHSMGGYVALAYAERFPEDISGICLLNSTPKADTAERVALREHGITVAQKNYHALVSMSVANLFSQHLRSRLTEVIQITKQEALQTPLEGYINSQKAMAIRDDSTEFWKNGSFKKMMILGAHDTLIRAEDLKCEFTEYDVQIDVLEGGHMLAIENFEGVLAILKQF</sequence>
<feature type="domain" description="AB hydrolase-1" evidence="1">
    <location>
        <begin position="18"/>
        <end position="121"/>
    </location>
</feature>
<reference evidence="4" key="2">
    <citation type="submission" date="2016-11" db="EMBL/GenBank/DDBJ databases">
        <authorList>
            <person name="Varghese N."/>
            <person name="Submissions S."/>
        </authorList>
    </citation>
    <scope>NUCLEOTIDE SEQUENCE [LARGE SCALE GENOMIC DNA]</scope>
    <source>
        <strain evidence="4">DSM 19859</strain>
    </source>
</reference>
<proteinExistence type="predicted"/>